<dbReference type="GO" id="GO:0022904">
    <property type="term" value="P:respiratory electron transport chain"/>
    <property type="evidence" value="ECO:0007669"/>
    <property type="project" value="InterPro"/>
</dbReference>
<dbReference type="PANTHER" id="PTHR30485">
    <property type="entry name" value="NI/FE-HYDROGENASE 1 B-TYPE CYTOCHROME SUBUNIT"/>
    <property type="match status" value="1"/>
</dbReference>
<dbReference type="Gene3D" id="1.20.950.20">
    <property type="entry name" value="Transmembrane di-heme cytochromes, Chain C"/>
    <property type="match status" value="1"/>
</dbReference>
<evidence type="ECO:0000313" key="8">
    <source>
        <dbReference type="EMBL" id="PWJ20333.1"/>
    </source>
</evidence>
<dbReference type="Proteomes" id="UP000251571">
    <property type="component" value="Unassembled WGS sequence"/>
</dbReference>
<dbReference type="GO" id="GO:0009055">
    <property type="term" value="F:electron transfer activity"/>
    <property type="evidence" value="ECO:0007669"/>
    <property type="project" value="InterPro"/>
</dbReference>
<dbReference type="GO" id="GO:0020037">
    <property type="term" value="F:heme binding"/>
    <property type="evidence" value="ECO:0007669"/>
    <property type="project" value="TreeGrafter"/>
</dbReference>
<feature type="transmembrane region" description="Helical" evidence="6">
    <location>
        <begin position="123"/>
        <end position="145"/>
    </location>
</feature>
<sequence length="231" mass="24804">MTTIGTTRIATGATMTDATAPDARTDAAAAGTVRVWDPLIRVFHWGLVAAVATAWLTADEIQPVHEFAGYAVAGLLALRPIWGLVGSRYARFGQFLKGPRETLAYLGDITRGRERRYLGHNPAGAAMIVALLVTLSGTAFTGWLMEDEARVAMLPALVAPAWADDDRHEYGERGEVEGPLKEIHETLANLVLLLAALHVAGVGLASLRHHENLARAMVTGDKRRPEPGDIA</sequence>
<dbReference type="AlphaFoldDB" id="A0A2Y9APL6"/>
<dbReference type="SUPFAM" id="SSF81342">
    <property type="entry name" value="Transmembrane di-heme cytochromes"/>
    <property type="match status" value="1"/>
</dbReference>
<reference evidence="9 11" key="1">
    <citation type="submission" date="2016-10" db="EMBL/GenBank/DDBJ databases">
        <authorList>
            <person name="Cai Z."/>
        </authorList>
    </citation>
    <scope>NUCLEOTIDE SEQUENCE [LARGE SCALE GENOMIC DNA]</scope>
    <source>
        <strain evidence="9 11">DSM 25227</strain>
    </source>
</reference>
<evidence type="ECO:0000313" key="11">
    <source>
        <dbReference type="Proteomes" id="UP000251571"/>
    </source>
</evidence>
<keyword evidence="5 6" id="KW-0472">Membrane</keyword>
<evidence type="ECO:0000259" key="7">
    <source>
        <dbReference type="Pfam" id="PF01292"/>
    </source>
</evidence>
<dbReference type="EMBL" id="UETC01000003">
    <property type="protein sequence ID" value="SSA44377.1"/>
    <property type="molecule type" value="Genomic_DNA"/>
</dbReference>
<evidence type="ECO:0000256" key="6">
    <source>
        <dbReference type="SAM" id="Phobius"/>
    </source>
</evidence>
<dbReference type="InterPro" id="IPR011577">
    <property type="entry name" value="Cyt_b561_bac/Ni-Hgenase"/>
</dbReference>
<dbReference type="InterPro" id="IPR051542">
    <property type="entry name" value="Hydrogenase_cytochrome"/>
</dbReference>
<evidence type="ECO:0000256" key="4">
    <source>
        <dbReference type="ARBA" id="ARBA00022989"/>
    </source>
</evidence>
<evidence type="ECO:0000313" key="10">
    <source>
        <dbReference type="Proteomes" id="UP000245839"/>
    </source>
</evidence>
<name>A0A2Y9APL6_9RHOB</name>
<evidence type="ECO:0000256" key="1">
    <source>
        <dbReference type="ARBA" id="ARBA00004651"/>
    </source>
</evidence>
<organism evidence="9 11">
    <name type="scientific">Jannaschia seohaensis</name>
    <dbReference type="NCBI Taxonomy" id="475081"/>
    <lineage>
        <taxon>Bacteria</taxon>
        <taxon>Pseudomonadati</taxon>
        <taxon>Pseudomonadota</taxon>
        <taxon>Alphaproteobacteria</taxon>
        <taxon>Rhodobacterales</taxon>
        <taxon>Roseobacteraceae</taxon>
        <taxon>Jannaschia</taxon>
    </lineage>
</organism>
<evidence type="ECO:0000313" key="9">
    <source>
        <dbReference type="EMBL" id="SSA44377.1"/>
    </source>
</evidence>
<evidence type="ECO:0000256" key="5">
    <source>
        <dbReference type="ARBA" id="ARBA00023136"/>
    </source>
</evidence>
<keyword evidence="4 6" id="KW-1133">Transmembrane helix</keyword>
<feature type="domain" description="Cytochrome b561 bacterial/Ni-hydrogenase" evidence="7">
    <location>
        <begin position="35"/>
        <end position="220"/>
    </location>
</feature>
<evidence type="ECO:0000256" key="2">
    <source>
        <dbReference type="ARBA" id="ARBA00022475"/>
    </source>
</evidence>
<protein>
    <submittedName>
        <fullName evidence="9">Cytochrome b</fullName>
    </submittedName>
</protein>
<gene>
    <name evidence="8" type="ORF">BCF38_103148</name>
    <name evidence="9" type="ORF">SAMN05421539_103148</name>
</gene>
<dbReference type="EMBL" id="QGDJ01000003">
    <property type="protein sequence ID" value="PWJ20333.1"/>
    <property type="molecule type" value="Genomic_DNA"/>
</dbReference>
<dbReference type="InterPro" id="IPR016174">
    <property type="entry name" value="Di-haem_cyt_TM"/>
</dbReference>
<dbReference type="GO" id="GO:0005886">
    <property type="term" value="C:plasma membrane"/>
    <property type="evidence" value="ECO:0007669"/>
    <property type="project" value="UniProtKB-SubCell"/>
</dbReference>
<reference evidence="8 10" key="2">
    <citation type="submission" date="2018-03" db="EMBL/GenBank/DDBJ databases">
        <title>Genomic Encyclopedia of Archaeal and Bacterial Type Strains, Phase II (KMG-II): from individual species to whole genera.</title>
        <authorList>
            <person name="Goeker M."/>
        </authorList>
    </citation>
    <scope>NUCLEOTIDE SEQUENCE [LARGE SCALE GENOMIC DNA]</scope>
    <source>
        <strain evidence="8 10">DSM 25227</strain>
    </source>
</reference>
<proteinExistence type="predicted"/>
<keyword evidence="2" id="KW-1003">Cell membrane</keyword>
<feature type="transmembrane region" description="Helical" evidence="6">
    <location>
        <begin position="70"/>
        <end position="90"/>
    </location>
</feature>
<comment type="subcellular location">
    <subcellularLocation>
        <location evidence="1">Cell membrane</location>
        <topology evidence="1">Multi-pass membrane protein</topology>
    </subcellularLocation>
</comment>
<dbReference type="Pfam" id="PF01292">
    <property type="entry name" value="Ni_hydr_CYTB"/>
    <property type="match status" value="1"/>
</dbReference>
<keyword evidence="10" id="KW-1185">Reference proteome</keyword>
<keyword evidence="3 6" id="KW-0812">Transmembrane</keyword>
<dbReference type="Proteomes" id="UP000245839">
    <property type="component" value="Unassembled WGS sequence"/>
</dbReference>
<accession>A0A2Y9APL6</accession>
<feature type="transmembrane region" description="Helical" evidence="6">
    <location>
        <begin position="42"/>
        <end position="58"/>
    </location>
</feature>
<feature type="transmembrane region" description="Helical" evidence="6">
    <location>
        <begin position="187"/>
        <end position="207"/>
    </location>
</feature>
<evidence type="ECO:0000256" key="3">
    <source>
        <dbReference type="ARBA" id="ARBA00022692"/>
    </source>
</evidence>
<dbReference type="PANTHER" id="PTHR30485:SF2">
    <property type="entry name" value="BLL0597 PROTEIN"/>
    <property type="match status" value="1"/>
</dbReference>